<dbReference type="EMBL" id="CZAJ01000002">
    <property type="protein sequence ID" value="CUO66046.1"/>
    <property type="molecule type" value="Genomic_DNA"/>
</dbReference>
<accession>A0A174GYA5</accession>
<dbReference type="AlphaFoldDB" id="A0A174GYA5"/>
<reference evidence="1 2" key="1">
    <citation type="submission" date="2015-09" db="EMBL/GenBank/DDBJ databases">
        <authorList>
            <consortium name="Pathogen Informatics"/>
        </authorList>
    </citation>
    <scope>NUCLEOTIDE SEQUENCE [LARGE SCALE GENOMIC DNA]</scope>
    <source>
        <strain evidence="1 2">2789STDY5834884</strain>
    </source>
</reference>
<name>A0A174GYA5_9FIRM</name>
<dbReference type="Proteomes" id="UP000095602">
    <property type="component" value="Unassembled WGS sequence"/>
</dbReference>
<sequence length="59" mass="6660">MITQIGFLRKGDVFMFEGNIYKVGHLLESTNGHVSCIDVNTGKKKRLHIDVDVEIEQAN</sequence>
<organism evidence="1 2">
    <name type="scientific">Agathobacter rectalis</name>
    <dbReference type="NCBI Taxonomy" id="39491"/>
    <lineage>
        <taxon>Bacteria</taxon>
        <taxon>Bacillati</taxon>
        <taxon>Bacillota</taxon>
        <taxon>Clostridia</taxon>
        <taxon>Lachnospirales</taxon>
        <taxon>Lachnospiraceae</taxon>
        <taxon>Agathobacter</taxon>
    </lineage>
</organism>
<gene>
    <name evidence="1" type="ORF">ERS852497_00387</name>
</gene>
<protein>
    <submittedName>
        <fullName evidence="1">Uncharacterized protein</fullName>
    </submittedName>
</protein>
<evidence type="ECO:0000313" key="1">
    <source>
        <dbReference type="EMBL" id="CUO66046.1"/>
    </source>
</evidence>
<proteinExistence type="predicted"/>
<evidence type="ECO:0000313" key="2">
    <source>
        <dbReference type="Proteomes" id="UP000095602"/>
    </source>
</evidence>